<dbReference type="PANTHER" id="PTHR45688">
    <property type="match status" value="1"/>
</dbReference>
<evidence type="ECO:0000256" key="2">
    <source>
        <dbReference type="ARBA" id="ARBA00022898"/>
    </source>
</evidence>
<evidence type="ECO:0000313" key="5">
    <source>
        <dbReference type="Proteomes" id="UP000238196"/>
    </source>
</evidence>
<dbReference type="InterPro" id="IPR005814">
    <property type="entry name" value="Aminotrans_3"/>
</dbReference>
<proteinExistence type="inferred from homology"/>
<comment type="caution">
    <text evidence="4">The sequence shown here is derived from an EMBL/GenBank/DDBJ whole genome shotgun (WGS) entry which is preliminary data.</text>
</comment>
<dbReference type="InterPro" id="IPR015422">
    <property type="entry name" value="PyrdxlP-dep_Trfase_small"/>
</dbReference>
<dbReference type="Gene3D" id="3.90.1150.10">
    <property type="entry name" value="Aspartate Aminotransferase, domain 1"/>
    <property type="match status" value="1"/>
</dbReference>
<accession>A0A2S5KI42</accession>
<dbReference type="EMBL" id="PRLP01000154">
    <property type="protein sequence ID" value="PPC74273.1"/>
    <property type="molecule type" value="Genomic_DNA"/>
</dbReference>
<dbReference type="PIRSF" id="PIRSF000521">
    <property type="entry name" value="Transaminase_4ab_Lys_Orn"/>
    <property type="match status" value="1"/>
</dbReference>
<keyword evidence="4" id="KW-0808">Transferase</keyword>
<dbReference type="Gene3D" id="3.40.640.10">
    <property type="entry name" value="Type I PLP-dependent aspartate aminotransferase-like (Major domain)"/>
    <property type="match status" value="1"/>
</dbReference>
<dbReference type="SUPFAM" id="SSF53383">
    <property type="entry name" value="PLP-dependent transferases"/>
    <property type="match status" value="1"/>
</dbReference>
<evidence type="ECO:0000256" key="1">
    <source>
        <dbReference type="ARBA" id="ARBA00008954"/>
    </source>
</evidence>
<reference evidence="4 5" key="1">
    <citation type="submission" date="2018-02" db="EMBL/GenBank/DDBJ databases">
        <title>novel marine gammaproteobacteria from coastal saline agro ecosystem.</title>
        <authorList>
            <person name="Krishnan R."/>
            <person name="Ramesh Kumar N."/>
        </authorList>
    </citation>
    <scope>NUCLEOTIDE SEQUENCE [LARGE SCALE GENOMIC DNA]</scope>
    <source>
        <strain evidence="4 5">228</strain>
    </source>
</reference>
<dbReference type="AlphaFoldDB" id="A0A2S5KI42"/>
<evidence type="ECO:0000256" key="3">
    <source>
        <dbReference type="RuleBase" id="RU003560"/>
    </source>
</evidence>
<organism evidence="4 5">
    <name type="scientific">Proteobacteria bacterium 228</name>
    <dbReference type="NCBI Taxonomy" id="2083153"/>
    <lineage>
        <taxon>Bacteria</taxon>
        <taxon>Pseudomonadati</taxon>
        <taxon>Pseudomonadota</taxon>
    </lineage>
</organism>
<name>A0A2S5KI42_9PROT</name>
<dbReference type="Pfam" id="PF00202">
    <property type="entry name" value="Aminotran_3"/>
    <property type="match status" value="1"/>
</dbReference>
<dbReference type="OrthoDB" id="9801052at2"/>
<comment type="similarity">
    <text evidence="1 3">Belongs to the class-III pyridoxal-phosphate-dependent aminotransferase family.</text>
</comment>
<keyword evidence="2 3" id="KW-0663">Pyridoxal phosphate</keyword>
<dbReference type="PANTHER" id="PTHR45688:SF13">
    <property type="entry name" value="ALANINE--GLYOXYLATE AMINOTRANSFERASE 2-LIKE"/>
    <property type="match status" value="1"/>
</dbReference>
<dbReference type="CDD" id="cd00610">
    <property type="entry name" value="OAT_like"/>
    <property type="match status" value="1"/>
</dbReference>
<dbReference type="InterPro" id="IPR015424">
    <property type="entry name" value="PyrdxlP-dep_Trfase"/>
</dbReference>
<evidence type="ECO:0000313" key="4">
    <source>
        <dbReference type="EMBL" id="PPC74273.1"/>
    </source>
</evidence>
<dbReference type="GO" id="GO:0008483">
    <property type="term" value="F:transaminase activity"/>
    <property type="evidence" value="ECO:0007669"/>
    <property type="project" value="UniProtKB-KW"/>
</dbReference>
<keyword evidence="4" id="KW-0032">Aminotransferase</keyword>
<dbReference type="GO" id="GO:0030170">
    <property type="term" value="F:pyridoxal phosphate binding"/>
    <property type="evidence" value="ECO:0007669"/>
    <property type="project" value="InterPro"/>
</dbReference>
<dbReference type="Proteomes" id="UP000238196">
    <property type="component" value="Unassembled WGS sequence"/>
</dbReference>
<protein>
    <submittedName>
        <fullName evidence="4">Aspartate aminotransferase family protein</fullName>
    </submittedName>
</protein>
<gene>
    <name evidence="4" type="ORF">C4K68_26710</name>
</gene>
<sequence>MDKPTAIKPILEQNAFQPGDRLEPATARLVEKRLATLGPTTMLFYRQPLEIVRGEGVWLFDSQGRRYLDAYNNVQVLGHCHPAVVEAVSRQLGQLNIHTRYLDDAIHHYAEQLLASLPVADGRLVLTCTGSEANDLALRLARQWTGRQGVIVSAAAYHGNTERVTEVSPSSYKTGQPPPWVVTISLEPLNDPHTDARQWLQQETQRALCALARRGYDCAALLIDSIFSSDGIYADPPGFLQPAVELVRAAGGVLIADEVQPGFGRTGEALWGFVRHDLQPEIVTFGKPMGNGFPVAGLVAQQPMLARLAQQQGYFNTFGGSSAAIAAAQAVWDTLEKEQLQRNAAHTGAYFKQQLQRRQQRWPVISQVRGSGLFIGVDLSRADQQTEPDPQLTGRLINALREQGVLIGAAGRHGATLKIRPPLCFNQQHADLFLSHFDTVMSELLAG</sequence>
<dbReference type="InterPro" id="IPR015421">
    <property type="entry name" value="PyrdxlP-dep_Trfase_major"/>
</dbReference>